<feature type="transmembrane region" description="Helical" evidence="9">
    <location>
        <begin position="196"/>
        <end position="215"/>
    </location>
</feature>
<evidence type="ECO:0000256" key="5">
    <source>
        <dbReference type="ARBA" id="ARBA00022692"/>
    </source>
</evidence>
<comment type="similarity">
    <text evidence="8">Belongs to the TsuA/YedE (TC 9.B.102) family.</text>
</comment>
<feature type="transmembrane region" description="Helical" evidence="9">
    <location>
        <begin position="293"/>
        <end position="317"/>
    </location>
</feature>
<evidence type="ECO:0000256" key="3">
    <source>
        <dbReference type="ARBA" id="ARBA00022475"/>
    </source>
</evidence>
<feature type="transmembrane region" description="Helical" evidence="9">
    <location>
        <begin position="21"/>
        <end position="45"/>
    </location>
</feature>
<accession>A0A5K7ZAY0</accession>
<dbReference type="AlphaFoldDB" id="A0A5K7ZAY0"/>
<dbReference type="KEGG" id="dwd:DSCW_56650"/>
<feature type="transmembrane region" description="Helical" evidence="9">
    <location>
        <begin position="367"/>
        <end position="388"/>
    </location>
</feature>
<evidence type="ECO:0000256" key="1">
    <source>
        <dbReference type="ARBA" id="ARBA00004429"/>
    </source>
</evidence>
<evidence type="ECO:0008006" key="12">
    <source>
        <dbReference type="Google" id="ProtNLM"/>
    </source>
</evidence>
<dbReference type="InterPro" id="IPR007272">
    <property type="entry name" value="Sulf_transp_TsuA/YedE"/>
</dbReference>
<dbReference type="PANTHER" id="PTHR30574:SF1">
    <property type="entry name" value="SULPHUR TRANSPORT DOMAIN-CONTAINING PROTEIN"/>
    <property type="match status" value="1"/>
</dbReference>
<dbReference type="Proteomes" id="UP000427769">
    <property type="component" value="Chromosome"/>
</dbReference>
<feature type="transmembrane region" description="Helical" evidence="9">
    <location>
        <begin position="82"/>
        <end position="100"/>
    </location>
</feature>
<keyword evidence="2" id="KW-0813">Transport</keyword>
<evidence type="ECO:0000256" key="6">
    <source>
        <dbReference type="ARBA" id="ARBA00022989"/>
    </source>
</evidence>
<gene>
    <name evidence="10" type="ORF">DSCW_56650</name>
</gene>
<dbReference type="GO" id="GO:0005886">
    <property type="term" value="C:plasma membrane"/>
    <property type="evidence" value="ECO:0007669"/>
    <property type="project" value="UniProtKB-SubCell"/>
</dbReference>
<organism evidence="10 11">
    <name type="scientific">Desulfosarcina widdelii</name>
    <dbReference type="NCBI Taxonomy" id="947919"/>
    <lineage>
        <taxon>Bacteria</taxon>
        <taxon>Pseudomonadati</taxon>
        <taxon>Thermodesulfobacteriota</taxon>
        <taxon>Desulfobacteria</taxon>
        <taxon>Desulfobacterales</taxon>
        <taxon>Desulfosarcinaceae</taxon>
        <taxon>Desulfosarcina</taxon>
    </lineage>
</organism>
<dbReference type="RefSeq" id="WP_197740439.1">
    <property type="nucleotide sequence ID" value="NZ_AP021875.1"/>
</dbReference>
<feature type="transmembrane region" description="Helical" evidence="9">
    <location>
        <begin position="259"/>
        <end position="281"/>
    </location>
</feature>
<keyword evidence="5 9" id="KW-0812">Transmembrane</keyword>
<dbReference type="EMBL" id="AP021875">
    <property type="protein sequence ID" value="BBO78248.1"/>
    <property type="molecule type" value="Genomic_DNA"/>
</dbReference>
<evidence type="ECO:0000256" key="7">
    <source>
        <dbReference type="ARBA" id="ARBA00023136"/>
    </source>
</evidence>
<reference evidence="10 11" key="1">
    <citation type="submission" date="2019-11" db="EMBL/GenBank/DDBJ databases">
        <title>Comparative genomics of hydrocarbon-degrading Desulfosarcina strains.</title>
        <authorList>
            <person name="Watanabe M."/>
            <person name="Kojima H."/>
            <person name="Fukui M."/>
        </authorList>
    </citation>
    <scope>NUCLEOTIDE SEQUENCE [LARGE SCALE GENOMIC DNA]</scope>
    <source>
        <strain evidence="10 11">PP31</strain>
    </source>
</reference>
<evidence type="ECO:0000256" key="9">
    <source>
        <dbReference type="SAM" id="Phobius"/>
    </source>
</evidence>
<feature type="transmembrane region" description="Helical" evidence="9">
    <location>
        <begin position="329"/>
        <end position="347"/>
    </location>
</feature>
<sequence>MDKSSLLHSLKEEVANGYRFLFANAWSGYMAGILIAVLALMILLWNGMWGISGGYRNWGNWFYYLIGLGTERPLTPWMDPHSVTNLAIFAGALASALLSRQFSVRRAPRREYAKGMIGGILMGAGAALAGGCNVGGFYSAIGVFSMGGYTMMFGLGLGAWMGLKVLLWEMEHLPATAVCTIEDEGNRRWSAVWQSFQPAAGIVLLLFMIIAVYLYGAVDQALVGGLLIFGLLIGVVMHRSRFCFVRAFRDPFMTGEAEMVKVVSLSLMVYGLGSAVIKWNYIQPDTMGVFHPFWLGSLLGGTIFGLGMLLAGGCASSTLWRLAEGHTKLGITLISFALTNAAAMRFIESYDIRHYLGKGLYLPGVFSWQLGIPLFMAILLLWTLMAAWNEKTEKLVIF</sequence>
<keyword evidence="6 9" id="KW-1133">Transmembrane helix</keyword>
<protein>
    <recommendedName>
        <fullName evidence="12">Sulphur transport domain-containing protein</fullName>
    </recommendedName>
</protein>
<evidence type="ECO:0000313" key="11">
    <source>
        <dbReference type="Proteomes" id="UP000427769"/>
    </source>
</evidence>
<evidence type="ECO:0000256" key="4">
    <source>
        <dbReference type="ARBA" id="ARBA00022519"/>
    </source>
</evidence>
<evidence type="ECO:0000256" key="8">
    <source>
        <dbReference type="ARBA" id="ARBA00035655"/>
    </source>
</evidence>
<proteinExistence type="inferred from homology"/>
<feature type="transmembrane region" description="Helical" evidence="9">
    <location>
        <begin position="112"/>
        <end position="131"/>
    </location>
</feature>
<keyword evidence="11" id="KW-1185">Reference proteome</keyword>
<keyword evidence="4" id="KW-0997">Cell inner membrane</keyword>
<evidence type="ECO:0000256" key="2">
    <source>
        <dbReference type="ARBA" id="ARBA00022448"/>
    </source>
</evidence>
<keyword evidence="7 9" id="KW-0472">Membrane</keyword>
<dbReference type="PANTHER" id="PTHR30574">
    <property type="entry name" value="INNER MEMBRANE PROTEIN YEDE"/>
    <property type="match status" value="1"/>
</dbReference>
<evidence type="ECO:0000313" key="10">
    <source>
        <dbReference type="EMBL" id="BBO78248.1"/>
    </source>
</evidence>
<feature type="transmembrane region" description="Helical" evidence="9">
    <location>
        <begin position="221"/>
        <end position="238"/>
    </location>
</feature>
<dbReference type="Pfam" id="PF04143">
    <property type="entry name" value="Sulf_transp"/>
    <property type="match status" value="2"/>
</dbReference>
<comment type="subcellular location">
    <subcellularLocation>
        <location evidence="1">Cell inner membrane</location>
        <topology evidence="1">Multi-pass membrane protein</topology>
    </subcellularLocation>
</comment>
<feature type="transmembrane region" description="Helical" evidence="9">
    <location>
        <begin position="137"/>
        <end position="163"/>
    </location>
</feature>
<keyword evidence="3" id="KW-1003">Cell membrane</keyword>
<name>A0A5K7ZAY0_9BACT</name>